<name>H8XUW1_FLAIG</name>
<evidence type="ECO:0008006" key="3">
    <source>
        <dbReference type="Google" id="ProtNLM"/>
    </source>
</evidence>
<dbReference type="AlphaFoldDB" id="H8XUW1"/>
<dbReference type="STRING" id="1094466.KQS_09790"/>
<dbReference type="eggNOG" id="ENOG5032S0M">
    <property type="taxonomic scope" value="Bacteria"/>
</dbReference>
<proteinExistence type="predicted"/>
<accession>H8XUW1</accession>
<organism evidence="1 2">
    <name type="scientific">Flavobacterium indicum (strain DSM 17447 / CIP 109464 / GPTSA100-9)</name>
    <dbReference type="NCBI Taxonomy" id="1094466"/>
    <lineage>
        <taxon>Bacteria</taxon>
        <taxon>Pseudomonadati</taxon>
        <taxon>Bacteroidota</taxon>
        <taxon>Flavobacteriia</taxon>
        <taxon>Flavobacteriales</taxon>
        <taxon>Flavobacteriaceae</taxon>
        <taxon>Flavobacterium</taxon>
    </lineage>
</organism>
<dbReference type="PROSITE" id="PS51257">
    <property type="entry name" value="PROKAR_LIPOPROTEIN"/>
    <property type="match status" value="1"/>
</dbReference>
<sequence length="138" mass="16234">MKKIIALGFVFILISCQSKPQEKDLPKMNGYWEIEEVEFPDGNKKVYQVNELIDLFELKNNKGFRTKVKAQLDGSFIKSEMKDAVEIVDSNDVVYLKTKSKYSKMVEKILKINDKELVIENETKIVYHYKKFIPYSKR</sequence>
<evidence type="ECO:0000313" key="2">
    <source>
        <dbReference type="Proteomes" id="UP000007599"/>
    </source>
</evidence>
<dbReference type="Proteomes" id="UP000007599">
    <property type="component" value="Chromosome I"/>
</dbReference>
<protein>
    <recommendedName>
        <fullName evidence="3">Lipocalin-like domain-containing protein</fullName>
    </recommendedName>
</protein>
<dbReference type="HOGENOM" id="CLU_139787_0_0_10"/>
<evidence type="ECO:0000313" key="1">
    <source>
        <dbReference type="EMBL" id="CCG53889.1"/>
    </source>
</evidence>
<dbReference type="OrthoDB" id="1143855at2"/>
<dbReference type="RefSeq" id="WP_014389008.1">
    <property type="nucleotide sequence ID" value="NC_017025.1"/>
</dbReference>
<reference evidence="2" key="2">
    <citation type="submission" date="2012-03" db="EMBL/GenBank/DDBJ databases">
        <title>Complete genome sequence of Flavobacterium indicum GPTSA100-9T, isolated from warm spring water.</title>
        <authorList>
            <person name="Barbier P."/>
            <person name="Houel A."/>
            <person name="Loux V."/>
            <person name="Poulain J."/>
            <person name="Bernardet J.-F."/>
            <person name="Touchon M."/>
            <person name="Duchaud E."/>
        </authorList>
    </citation>
    <scope>NUCLEOTIDE SEQUENCE [LARGE SCALE GENOMIC DNA]</scope>
    <source>
        <strain evidence="2">DSM 17447 / CIP 109464 / GPTSA100-9</strain>
    </source>
</reference>
<reference evidence="1 2" key="1">
    <citation type="journal article" date="2012" name="J. Bacteriol.">
        <title>Complete Genome Sequence of Flavobacterium indicum GPSTA100-9T, Isolated from Warm Spring Water.</title>
        <authorList>
            <person name="Barbier P."/>
            <person name="Houel A."/>
            <person name="Loux V."/>
            <person name="Poulain J."/>
            <person name="Bernardet J.F."/>
            <person name="Touchon M."/>
            <person name="Duchaud E."/>
        </authorList>
    </citation>
    <scope>NUCLEOTIDE SEQUENCE [LARGE SCALE GENOMIC DNA]</scope>
    <source>
        <strain evidence="2">DSM 17447 / CIP 109464 / GPTSA100-9</strain>
    </source>
</reference>
<dbReference type="KEGG" id="fin:KQS_09790"/>
<keyword evidence="2" id="KW-1185">Reference proteome</keyword>
<gene>
    <name evidence="1" type="ordered locus">KQS_09790</name>
</gene>
<dbReference type="PATRIC" id="fig|1094466.5.peg.1923"/>
<dbReference type="EMBL" id="HE774682">
    <property type="protein sequence ID" value="CCG53889.1"/>
    <property type="molecule type" value="Genomic_DNA"/>
</dbReference>